<dbReference type="Proteomes" id="UP000298468">
    <property type="component" value="Unassembled WGS sequence"/>
</dbReference>
<dbReference type="InterPro" id="IPR016181">
    <property type="entry name" value="Acyl_CoA_acyltransferase"/>
</dbReference>
<dbReference type="SUPFAM" id="SSF55729">
    <property type="entry name" value="Acyl-CoA N-acyltransferases (Nat)"/>
    <property type="match status" value="1"/>
</dbReference>
<protein>
    <submittedName>
        <fullName evidence="2">N-acetyltransferase</fullName>
    </submittedName>
</protein>
<feature type="domain" description="N-acetyltransferase" evidence="1">
    <location>
        <begin position="10"/>
        <end position="141"/>
    </location>
</feature>
<keyword evidence="2" id="KW-0808">Transferase</keyword>
<dbReference type="Gene3D" id="3.40.630.30">
    <property type="match status" value="1"/>
</dbReference>
<dbReference type="OrthoDB" id="3216107at2"/>
<comment type="caution">
    <text evidence="2">The sequence shown here is derived from an EMBL/GenBank/DDBJ whole genome shotgun (WGS) entry which is preliminary data.</text>
</comment>
<dbReference type="InterPro" id="IPR053144">
    <property type="entry name" value="Acetyltransferase_Butenolide"/>
</dbReference>
<dbReference type="CDD" id="cd04301">
    <property type="entry name" value="NAT_SF"/>
    <property type="match status" value="1"/>
</dbReference>
<keyword evidence="3" id="KW-1185">Reference proteome</keyword>
<proteinExistence type="predicted"/>
<dbReference type="RefSeq" id="WP_134639818.1">
    <property type="nucleotide sequence ID" value="NZ_SOHM01000008.1"/>
</dbReference>
<dbReference type="AlphaFoldDB" id="A0A4R9BYE2"/>
<evidence type="ECO:0000313" key="2">
    <source>
        <dbReference type="EMBL" id="TFD93479.1"/>
    </source>
</evidence>
<dbReference type="PANTHER" id="PTHR43233:SF1">
    <property type="entry name" value="FAMILY N-ACETYLTRANSFERASE, PUTATIVE (AFU_ORTHOLOGUE AFUA_6G03350)-RELATED"/>
    <property type="match status" value="1"/>
</dbReference>
<evidence type="ECO:0000313" key="3">
    <source>
        <dbReference type="Proteomes" id="UP000298468"/>
    </source>
</evidence>
<dbReference type="PROSITE" id="PS51186">
    <property type="entry name" value="GNAT"/>
    <property type="match status" value="1"/>
</dbReference>
<accession>A0A4R9BYE2</accession>
<organism evidence="2 3">
    <name type="scientific">Cryobacterium lactosi</name>
    <dbReference type="NCBI Taxonomy" id="1259202"/>
    <lineage>
        <taxon>Bacteria</taxon>
        <taxon>Bacillati</taxon>
        <taxon>Actinomycetota</taxon>
        <taxon>Actinomycetes</taxon>
        <taxon>Micrococcales</taxon>
        <taxon>Microbacteriaceae</taxon>
        <taxon>Cryobacterium</taxon>
    </lineage>
</organism>
<dbReference type="GO" id="GO:0016747">
    <property type="term" value="F:acyltransferase activity, transferring groups other than amino-acyl groups"/>
    <property type="evidence" value="ECO:0007669"/>
    <property type="project" value="InterPro"/>
</dbReference>
<reference evidence="2 3" key="1">
    <citation type="submission" date="2019-03" db="EMBL/GenBank/DDBJ databases">
        <title>Genomics of glacier-inhabiting Cryobacterium strains.</title>
        <authorList>
            <person name="Liu Q."/>
            <person name="Xin Y.-H."/>
        </authorList>
    </citation>
    <scope>NUCLEOTIDE SEQUENCE [LARGE SCALE GENOMIC DNA]</scope>
    <source>
        <strain evidence="2 3">Sr59</strain>
    </source>
</reference>
<dbReference type="Pfam" id="PF13508">
    <property type="entry name" value="Acetyltransf_7"/>
    <property type="match status" value="1"/>
</dbReference>
<gene>
    <name evidence="2" type="ORF">E3T61_05175</name>
</gene>
<sequence length="141" mass="15534">MTDAAYRFSADRDEMDRGLVHAWLSTEAYWALGRDRAVQDAAMDASANFGMFEVATGRQVAYARLVTDSVTFAWLCDVFVDPAVRGQGVGVELIENVGAVLDSLNLRRVVLATSTAHGLYAKFGFEVVATPEHWMERRSVA</sequence>
<dbReference type="InterPro" id="IPR000182">
    <property type="entry name" value="GNAT_dom"/>
</dbReference>
<evidence type="ECO:0000259" key="1">
    <source>
        <dbReference type="PROSITE" id="PS51186"/>
    </source>
</evidence>
<dbReference type="EMBL" id="SOHM01000008">
    <property type="protein sequence ID" value="TFD93479.1"/>
    <property type="molecule type" value="Genomic_DNA"/>
</dbReference>
<name>A0A4R9BYE2_9MICO</name>
<dbReference type="PANTHER" id="PTHR43233">
    <property type="entry name" value="FAMILY N-ACETYLTRANSFERASE, PUTATIVE (AFU_ORTHOLOGUE AFUA_6G03350)-RELATED"/>
    <property type="match status" value="1"/>
</dbReference>